<dbReference type="GO" id="GO:0005524">
    <property type="term" value="F:ATP binding"/>
    <property type="evidence" value="ECO:0007669"/>
    <property type="project" value="InterPro"/>
</dbReference>
<evidence type="ECO:0000313" key="3">
    <source>
        <dbReference type="EMBL" id="RIA82951.1"/>
    </source>
</evidence>
<dbReference type="Gene3D" id="1.10.510.10">
    <property type="entry name" value="Transferase(Phosphotransferase) domain 1"/>
    <property type="match status" value="1"/>
</dbReference>
<dbReference type="OrthoDB" id="2156052at2759"/>
<dbReference type="PANTHER" id="PTHR37171">
    <property type="entry name" value="SERINE/THREONINE-PROTEIN KINASE YRZF-RELATED"/>
    <property type="match status" value="1"/>
</dbReference>
<feature type="domain" description="Protein kinase" evidence="2">
    <location>
        <begin position="308"/>
        <end position="470"/>
    </location>
</feature>
<protein>
    <recommendedName>
        <fullName evidence="2">Protein kinase domain-containing protein</fullName>
    </recommendedName>
</protein>
<feature type="compositionally biased region" description="Basic residues" evidence="1">
    <location>
        <begin position="285"/>
        <end position="300"/>
    </location>
</feature>
<evidence type="ECO:0000259" key="2">
    <source>
        <dbReference type="PROSITE" id="PS50011"/>
    </source>
</evidence>
<dbReference type="InterPro" id="IPR052396">
    <property type="entry name" value="Meiotic_Drive_Suppr_Kinase"/>
</dbReference>
<feature type="region of interest" description="Disordered" evidence="1">
    <location>
        <begin position="244"/>
        <end position="300"/>
    </location>
</feature>
<feature type="compositionally biased region" description="Acidic residues" evidence="1">
    <location>
        <begin position="272"/>
        <end position="281"/>
    </location>
</feature>
<dbReference type="SUPFAM" id="SSF56112">
    <property type="entry name" value="Protein kinase-like (PK-like)"/>
    <property type="match status" value="1"/>
</dbReference>
<dbReference type="AlphaFoldDB" id="A0A397SJG7"/>
<feature type="compositionally biased region" description="Basic and acidic residues" evidence="1">
    <location>
        <begin position="254"/>
        <end position="268"/>
    </location>
</feature>
<sequence length="470" mass="54051">MAETAGQLLAHVVPACQWLPQNSPNPNSIIPAYPRFPVNVREWAGFRQAVRTQLLPPGGQLFPVFPTNAQPLRVETNVTTRFQNNILWPVGTLLQLQRAVFDEDSRGLLGSTGFVLRTNNQLPKMPVEMKTRHNLHLRGYNFWEIYRSADRRNIRDPNFKFKKRILSQIFGEMACNGLHYGILSNYSDTYFLMRQEADPNTLHVSRVFRPSDTNPTLRECVYYISQLAINDVIGLRLGRVLQDNDSSNNDDSDDSSHDEPGDPHDHNYSESSNDDSSDDDGANYSRKRKRKQSSVKTGRRASSSKRIAIISEYIGGGSSGQVFSGYYDNQAVAWKTCDTYKKQEEMKTLKHEAHIYSVLKECQGRVIPCLFYKGYIYDRYLFALALQLIEGAHHVDPERLTKEEKKIIVNQLKSIHNYGVLHNDISKQNILYEPKSCHYFFIDFGLSEIVDNKSPKLRKEERRLKRLLQL</sequence>
<keyword evidence="4" id="KW-1185">Reference proteome</keyword>
<dbReference type="InterPro" id="IPR011009">
    <property type="entry name" value="Kinase-like_dom_sf"/>
</dbReference>
<dbReference type="Gene3D" id="3.30.200.20">
    <property type="entry name" value="Phosphorylase Kinase, domain 1"/>
    <property type="match status" value="1"/>
</dbReference>
<dbReference type="GO" id="GO:0004672">
    <property type="term" value="F:protein kinase activity"/>
    <property type="evidence" value="ECO:0007669"/>
    <property type="project" value="InterPro"/>
</dbReference>
<dbReference type="EMBL" id="QKYT01000613">
    <property type="protein sequence ID" value="RIA82951.1"/>
    <property type="molecule type" value="Genomic_DNA"/>
</dbReference>
<dbReference type="PANTHER" id="PTHR37171:SF1">
    <property type="entry name" value="SERINE_THREONINE-PROTEIN KINASE YRZF-RELATED"/>
    <property type="match status" value="1"/>
</dbReference>
<name>A0A397SJG7_9GLOM</name>
<dbReference type="PROSITE" id="PS50011">
    <property type="entry name" value="PROTEIN_KINASE_DOM"/>
    <property type="match status" value="1"/>
</dbReference>
<evidence type="ECO:0000256" key="1">
    <source>
        <dbReference type="SAM" id="MobiDB-lite"/>
    </source>
</evidence>
<accession>A0A397SJG7</accession>
<gene>
    <name evidence="3" type="ORF">C1645_861939</name>
</gene>
<reference evidence="3 4" key="1">
    <citation type="submission" date="2018-06" db="EMBL/GenBank/DDBJ databases">
        <title>Comparative genomics reveals the genomic features of Rhizophagus irregularis, R. cerebriforme, R. diaphanum and Gigaspora rosea, and their symbiotic lifestyle signature.</title>
        <authorList>
            <person name="Morin E."/>
            <person name="San Clemente H."/>
            <person name="Chen E.C.H."/>
            <person name="De La Providencia I."/>
            <person name="Hainaut M."/>
            <person name="Kuo A."/>
            <person name="Kohler A."/>
            <person name="Murat C."/>
            <person name="Tang N."/>
            <person name="Roy S."/>
            <person name="Loubradou J."/>
            <person name="Henrissat B."/>
            <person name="Grigoriev I.V."/>
            <person name="Corradi N."/>
            <person name="Roux C."/>
            <person name="Martin F.M."/>
        </authorList>
    </citation>
    <scope>NUCLEOTIDE SEQUENCE [LARGE SCALE GENOMIC DNA]</scope>
    <source>
        <strain evidence="3 4">DAOM 227022</strain>
    </source>
</reference>
<organism evidence="3 4">
    <name type="scientific">Glomus cerebriforme</name>
    <dbReference type="NCBI Taxonomy" id="658196"/>
    <lineage>
        <taxon>Eukaryota</taxon>
        <taxon>Fungi</taxon>
        <taxon>Fungi incertae sedis</taxon>
        <taxon>Mucoromycota</taxon>
        <taxon>Glomeromycotina</taxon>
        <taxon>Glomeromycetes</taxon>
        <taxon>Glomerales</taxon>
        <taxon>Glomeraceae</taxon>
        <taxon>Glomus</taxon>
    </lineage>
</organism>
<proteinExistence type="predicted"/>
<dbReference type="STRING" id="658196.A0A397SJG7"/>
<dbReference type="InterPro" id="IPR000719">
    <property type="entry name" value="Prot_kinase_dom"/>
</dbReference>
<dbReference type="Proteomes" id="UP000265703">
    <property type="component" value="Unassembled WGS sequence"/>
</dbReference>
<dbReference type="Pfam" id="PF00069">
    <property type="entry name" value="Pkinase"/>
    <property type="match status" value="1"/>
</dbReference>
<comment type="caution">
    <text evidence="3">The sequence shown here is derived from an EMBL/GenBank/DDBJ whole genome shotgun (WGS) entry which is preliminary data.</text>
</comment>
<evidence type="ECO:0000313" key="4">
    <source>
        <dbReference type="Proteomes" id="UP000265703"/>
    </source>
</evidence>